<gene>
    <name evidence="3" type="ORF">MGYG_08332</name>
</gene>
<dbReference type="InterPro" id="IPR056138">
    <property type="entry name" value="DUF7721"/>
</dbReference>
<dbReference type="eggNOG" id="ENOG502S2II">
    <property type="taxonomic scope" value="Eukaryota"/>
</dbReference>
<dbReference type="Proteomes" id="UP000002669">
    <property type="component" value="Unassembled WGS sequence"/>
</dbReference>
<accession>E4V5E6</accession>
<proteinExistence type="predicted"/>
<dbReference type="OrthoDB" id="2290255at2759"/>
<dbReference type="HOGENOM" id="CLU_1081733_0_0_1"/>
<feature type="region of interest" description="Disordered" evidence="1">
    <location>
        <begin position="1"/>
        <end position="23"/>
    </location>
</feature>
<feature type="compositionally biased region" description="Low complexity" evidence="1">
    <location>
        <begin position="221"/>
        <end position="238"/>
    </location>
</feature>
<feature type="compositionally biased region" description="Low complexity" evidence="1">
    <location>
        <begin position="246"/>
        <end position="270"/>
    </location>
</feature>
<dbReference type="InParanoid" id="E4V5E6"/>
<keyword evidence="4" id="KW-1185">Reference proteome</keyword>
<dbReference type="RefSeq" id="XP_003169428.1">
    <property type="nucleotide sequence ID" value="XM_003169380.1"/>
</dbReference>
<dbReference type="PANTHER" id="PTHR39477:SF1">
    <property type="entry name" value="BETA-FLANKING PROTEIN"/>
    <property type="match status" value="1"/>
</dbReference>
<dbReference type="VEuPathDB" id="FungiDB:MGYG_08332"/>
<dbReference type="EMBL" id="DS989830">
    <property type="protein sequence ID" value="EFR05321.1"/>
    <property type="molecule type" value="Genomic_DNA"/>
</dbReference>
<evidence type="ECO:0000313" key="4">
    <source>
        <dbReference type="Proteomes" id="UP000002669"/>
    </source>
</evidence>
<dbReference type="STRING" id="535722.E4V5E6"/>
<dbReference type="Pfam" id="PF24845">
    <property type="entry name" value="DUF7721"/>
    <property type="match status" value="1"/>
</dbReference>
<reference evidence="4" key="1">
    <citation type="journal article" date="2012" name="MBio">
        <title>Comparative genome analysis of Trichophyton rubrum and related dermatophytes reveals candidate genes involved in infection.</title>
        <authorList>
            <person name="Martinez D.A."/>
            <person name="Oliver B.G."/>
            <person name="Graeser Y."/>
            <person name="Goldberg J.M."/>
            <person name="Li W."/>
            <person name="Martinez-Rossi N.M."/>
            <person name="Monod M."/>
            <person name="Shelest E."/>
            <person name="Barton R.C."/>
            <person name="Birch E."/>
            <person name="Brakhage A.A."/>
            <person name="Chen Z."/>
            <person name="Gurr S.J."/>
            <person name="Heiman D."/>
            <person name="Heitman J."/>
            <person name="Kosti I."/>
            <person name="Rossi A."/>
            <person name="Saif S."/>
            <person name="Samalova M."/>
            <person name="Saunders C.W."/>
            <person name="Shea T."/>
            <person name="Summerbell R.C."/>
            <person name="Xu J."/>
            <person name="Young S."/>
            <person name="Zeng Q."/>
            <person name="Birren B.W."/>
            <person name="Cuomo C.A."/>
            <person name="White T.C."/>
        </authorList>
    </citation>
    <scope>NUCLEOTIDE SEQUENCE [LARGE SCALE GENOMIC DNA]</scope>
    <source>
        <strain evidence="4">ATCC MYA-4604 / CBS 118893</strain>
    </source>
</reference>
<organism evidence="4">
    <name type="scientific">Arthroderma gypseum (strain ATCC MYA-4604 / CBS 118893)</name>
    <name type="common">Microsporum gypseum</name>
    <dbReference type="NCBI Taxonomy" id="535722"/>
    <lineage>
        <taxon>Eukaryota</taxon>
        <taxon>Fungi</taxon>
        <taxon>Dikarya</taxon>
        <taxon>Ascomycota</taxon>
        <taxon>Pezizomycotina</taxon>
        <taxon>Eurotiomycetes</taxon>
        <taxon>Eurotiomycetidae</taxon>
        <taxon>Onygenales</taxon>
        <taxon>Arthrodermataceae</taxon>
        <taxon>Nannizzia</taxon>
    </lineage>
</organism>
<dbReference type="PANTHER" id="PTHR39477">
    <property type="entry name" value="CHROMOSOME 8, WHOLE GENOME SHOTGUN SEQUENCE"/>
    <property type="match status" value="1"/>
</dbReference>
<name>E4V5E6_ARTGP</name>
<feature type="domain" description="DUF7721" evidence="2">
    <location>
        <begin position="40"/>
        <end position="112"/>
    </location>
</feature>
<dbReference type="GeneID" id="10024658"/>
<evidence type="ECO:0000313" key="3">
    <source>
        <dbReference type="EMBL" id="EFR05321.1"/>
    </source>
</evidence>
<evidence type="ECO:0000256" key="1">
    <source>
        <dbReference type="SAM" id="MobiDB-lite"/>
    </source>
</evidence>
<dbReference type="OMA" id="MAQAGKM"/>
<dbReference type="AlphaFoldDB" id="E4V5E6"/>
<feature type="region of interest" description="Disordered" evidence="1">
    <location>
        <begin position="221"/>
        <end position="278"/>
    </location>
</feature>
<evidence type="ECO:0000259" key="2">
    <source>
        <dbReference type="Pfam" id="PF24845"/>
    </source>
</evidence>
<sequence length="278" mass="29606">MSFNDTQHRGEAADYYNGSQLNLDRDQALRQARYEKHGREDQEDDDDSLFSKAMSFLGDKKEKIGREDIDEQKVVQSHQMLYGDADDRNEKHGADSLGSGAAMQALKMFMNKDQKQGQSQKQSGGDQNQLIGMAMAQAGKMWEQKNQEGRVNTDKQTAVNMAAEYALKMYIKGQLGGGSGGMGGLGGLGSLALISGALGGGGGNQQQSGLAAIAGALTGGSQQQQQPQQQSGLAALAGALGGGGNNHQQQQQQQQHQQQQQQGGASGLLNMASKFLEK</sequence>
<protein>
    <recommendedName>
        <fullName evidence="2">DUF7721 domain-containing protein</fullName>
    </recommendedName>
</protein>
<feature type="compositionally biased region" description="Basic and acidic residues" evidence="1">
    <location>
        <begin position="1"/>
        <end position="12"/>
    </location>
</feature>